<organism evidence="1 2">
    <name type="scientific">Selenomonas ruminantium</name>
    <dbReference type="NCBI Taxonomy" id="971"/>
    <lineage>
        <taxon>Bacteria</taxon>
        <taxon>Bacillati</taxon>
        <taxon>Bacillota</taxon>
        <taxon>Negativicutes</taxon>
        <taxon>Selenomonadales</taxon>
        <taxon>Selenomonadaceae</taxon>
        <taxon>Selenomonas</taxon>
    </lineage>
</organism>
<dbReference type="Proteomes" id="UP000183469">
    <property type="component" value="Unassembled WGS sequence"/>
</dbReference>
<evidence type="ECO:0000313" key="1">
    <source>
        <dbReference type="EMBL" id="SEA01732.1"/>
    </source>
</evidence>
<dbReference type="Pfam" id="PF16161">
    <property type="entry name" value="DUF4867"/>
    <property type="match status" value="1"/>
</dbReference>
<reference evidence="1 2" key="1">
    <citation type="submission" date="2016-10" db="EMBL/GenBank/DDBJ databases">
        <authorList>
            <person name="de Groot N.N."/>
        </authorList>
    </citation>
    <scope>NUCLEOTIDE SEQUENCE [LARGE SCALE GENOMIC DNA]</scope>
    <source>
        <strain evidence="1 2">DSM 2872</strain>
    </source>
</reference>
<proteinExistence type="predicted"/>
<name>A0A1H3XT54_SELRU</name>
<sequence>MQTVMADAFRKYGRVLPLDLQDFSNCIGARKPVAQGQVEYEPSVPEFEQLPVFSRLRDEVFGGMPVELGHCSGWNNKLNGLEYHRSSEVDMAATDLILLLGCQQDIDWKNFTYDTAKVEAFLVPAGTAVELYATTLHFAPCSVSGKEFRMGVALPRGTNEPLDVVPEKNGENQLLLQRNKWLLAHKDSGLDKDGAWIGLVGENIEIR</sequence>
<gene>
    <name evidence="1" type="ORF">SAMN05660648_01585</name>
</gene>
<dbReference type="InterPro" id="IPR032358">
    <property type="entry name" value="DUF4867"/>
</dbReference>
<evidence type="ECO:0008006" key="3">
    <source>
        <dbReference type="Google" id="ProtNLM"/>
    </source>
</evidence>
<dbReference type="AlphaFoldDB" id="A0A1H3XT54"/>
<dbReference type="EMBL" id="FNQG01000006">
    <property type="protein sequence ID" value="SEA01732.1"/>
    <property type="molecule type" value="Genomic_DNA"/>
</dbReference>
<protein>
    <recommendedName>
        <fullName evidence="3">DUF4867 domain-containing protein</fullName>
    </recommendedName>
</protein>
<evidence type="ECO:0000313" key="2">
    <source>
        <dbReference type="Proteomes" id="UP000183469"/>
    </source>
</evidence>
<dbReference type="RefSeq" id="WP_081350014.1">
    <property type="nucleotide sequence ID" value="NZ_FNQG01000006.1"/>
</dbReference>
<dbReference type="OrthoDB" id="358393at2"/>
<accession>A0A1H3XT54</accession>